<dbReference type="PANTHER" id="PTHR12697:SF5">
    <property type="entry name" value="DEOXYHYPUSINE HYDROXYLASE"/>
    <property type="match status" value="1"/>
</dbReference>
<dbReference type="SMART" id="SM00567">
    <property type="entry name" value="EZ_HEAT"/>
    <property type="match status" value="7"/>
</dbReference>
<dbReference type="AlphaFoldDB" id="A0A2N5ZBF0"/>
<organism evidence="1 2">
    <name type="scientific">Muiribacterium halophilum</name>
    <dbReference type="NCBI Taxonomy" id="2053465"/>
    <lineage>
        <taxon>Bacteria</taxon>
        <taxon>Candidatus Muiribacteriota</taxon>
        <taxon>Candidatus Muiribacteriia</taxon>
        <taxon>Candidatus Muiribacteriales</taxon>
        <taxon>Candidatus Muiribacteriaceae</taxon>
        <taxon>Candidatus Muiribacterium</taxon>
    </lineage>
</organism>
<protein>
    <recommendedName>
        <fullName evidence="3">Clathrin/coatomer adaptor adaptin-like N-terminal domain-containing protein</fullName>
    </recommendedName>
</protein>
<gene>
    <name evidence="1" type="ORF">C0601_11670</name>
</gene>
<dbReference type="InterPro" id="IPR004155">
    <property type="entry name" value="PBS_lyase_HEAT"/>
</dbReference>
<reference evidence="1 2" key="1">
    <citation type="submission" date="2017-11" db="EMBL/GenBank/DDBJ databases">
        <title>Genome-resolved metagenomics identifies genetic mobility, metabolic interactions, and unexpected diversity in perchlorate-reducing communities.</title>
        <authorList>
            <person name="Barnum T.P."/>
            <person name="Figueroa I.A."/>
            <person name="Carlstrom C.I."/>
            <person name="Lucas L.N."/>
            <person name="Engelbrektson A.L."/>
            <person name="Coates J.D."/>
        </authorList>
    </citation>
    <scope>NUCLEOTIDE SEQUENCE [LARGE SCALE GENOMIC DNA]</scope>
    <source>
        <strain evidence="1">BM706</strain>
    </source>
</reference>
<evidence type="ECO:0000313" key="1">
    <source>
        <dbReference type="EMBL" id="PLX16013.1"/>
    </source>
</evidence>
<dbReference type="Proteomes" id="UP000234857">
    <property type="component" value="Unassembled WGS sequence"/>
</dbReference>
<proteinExistence type="predicted"/>
<dbReference type="SUPFAM" id="SSF48371">
    <property type="entry name" value="ARM repeat"/>
    <property type="match status" value="1"/>
</dbReference>
<dbReference type="Pfam" id="PF13646">
    <property type="entry name" value="HEAT_2"/>
    <property type="match status" value="4"/>
</dbReference>
<sequence>MVDLQELVFQLNSRNLHEKLEAIKQMGESDDPNAIEYLLNSLPELRSEVRLAVIRALGNLKDKRASGPLIMVYGEKPTHSIKKEIINALLAIQDEHSLAKLMDIASDTTEDLYIRLLIIRDIGKFDLNDSPEVVNAAVKLLQDENKEVKKRALDLVTSYKLQNIQNYLLPLIKDPDKDIRMKAIKYLYSMEGERLVSKLVSILSSDEVKDDVKERVVEVLGIVHSGQIRELLKKLTRCNIENIRKNALISLAHSNDVSIVEIVTERLADNSAKVRKAALSALSKLNAQGVLNKIIPLIMDNDDAVREEAVFVISTLVKPHELKQLEPLMKNPNINVIKSVLKIFSNKEYFPESFYSLLDSFIKLKDKEINASVVDILTVNKDGKSYLNLLGIYKRVDEDLKVEILYSLKKFENLLPDMAEPLFDFYKDEKSPKLRSILTDIIALAKTKDSGQMLLFIINQEDDARTKSNAIEALEQYFDTIDEIEIVNTVMPTLRDDNNRVKANAAKTLWELGGLRMLAKLEDMLKEADKWQRASACFVLGEIGAIQVVPILKKALKDHEDVVRANAIKALGKCGETSMFQQFLDIFNGETQNVKKAILFTLRYSNDELFMDFLVSMLENVDDDIAVEAARSFNVLLIENNDLILRVSDNIENLSKAVLKELIDGFGDVYNKTSLEILEQLSYDDDVDISSKALSLYKKVEQNCLKNAYL</sequence>
<evidence type="ECO:0008006" key="3">
    <source>
        <dbReference type="Google" id="ProtNLM"/>
    </source>
</evidence>
<accession>A0A2N5ZBF0</accession>
<dbReference type="EMBL" id="PKTG01000123">
    <property type="protein sequence ID" value="PLX16013.1"/>
    <property type="molecule type" value="Genomic_DNA"/>
</dbReference>
<name>A0A2N5ZBF0_MUIH1</name>
<evidence type="ECO:0000313" key="2">
    <source>
        <dbReference type="Proteomes" id="UP000234857"/>
    </source>
</evidence>
<dbReference type="GO" id="GO:0016491">
    <property type="term" value="F:oxidoreductase activity"/>
    <property type="evidence" value="ECO:0007669"/>
    <property type="project" value="TreeGrafter"/>
</dbReference>
<dbReference type="InterPro" id="IPR016024">
    <property type="entry name" value="ARM-type_fold"/>
</dbReference>
<comment type="caution">
    <text evidence="1">The sequence shown here is derived from an EMBL/GenBank/DDBJ whole genome shotgun (WGS) entry which is preliminary data.</text>
</comment>
<dbReference type="Gene3D" id="1.25.10.10">
    <property type="entry name" value="Leucine-rich Repeat Variant"/>
    <property type="match status" value="3"/>
</dbReference>
<dbReference type="InterPro" id="IPR011989">
    <property type="entry name" value="ARM-like"/>
</dbReference>
<dbReference type="PANTHER" id="PTHR12697">
    <property type="entry name" value="PBS LYASE HEAT-LIKE PROTEIN"/>
    <property type="match status" value="1"/>
</dbReference>